<sequence>MIRGIRGAATVSANEAEEIHIATRDLLLDVAEKNEIYPEDIVSVLISVTPDLNAAFPAKGMRMINGWTYVPVMCTTEIPVPNALEKCIRVMVTARTERKQQDIHHIYHGEAKQLRPDLIK</sequence>
<protein>
    <recommendedName>
        <fullName evidence="1 3">chorismate mutase</fullName>
        <ecNumber evidence="1 3">5.4.99.5</ecNumber>
    </recommendedName>
</protein>
<keyword evidence="3" id="KW-0413">Isomerase</keyword>
<dbReference type="Pfam" id="PF07736">
    <property type="entry name" value="CM_1"/>
    <property type="match status" value="1"/>
</dbReference>
<dbReference type="GO" id="GO:0004106">
    <property type="term" value="F:chorismate mutase activity"/>
    <property type="evidence" value="ECO:0007669"/>
    <property type="project" value="UniProtKB-UniRule"/>
</dbReference>
<dbReference type="RefSeq" id="WP_093136742.1">
    <property type="nucleotide sequence ID" value="NZ_FOHJ01000010.1"/>
</dbReference>
<dbReference type="InterPro" id="IPR008243">
    <property type="entry name" value="Chorismate_mutase_AroH"/>
</dbReference>
<dbReference type="Gene3D" id="3.30.1330.40">
    <property type="entry name" value="RutC-like"/>
    <property type="match status" value="1"/>
</dbReference>
<keyword evidence="5" id="KW-1185">Reference proteome</keyword>
<dbReference type="OrthoDB" id="9802232at2"/>
<dbReference type="InterPro" id="IPR035959">
    <property type="entry name" value="RutC-like_sf"/>
</dbReference>
<organism evidence="4 5">
    <name type="scientific">Salinibacillus kushneri</name>
    <dbReference type="NCBI Taxonomy" id="237682"/>
    <lineage>
        <taxon>Bacteria</taxon>
        <taxon>Bacillati</taxon>
        <taxon>Bacillota</taxon>
        <taxon>Bacilli</taxon>
        <taxon>Bacillales</taxon>
        <taxon>Bacillaceae</taxon>
        <taxon>Salinibacillus</taxon>
    </lineage>
</organism>
<dbReference type="PIRSF" id="PIRSF005965">
    <property type="entry name" value="Chor_mut_AroH"/>
    <property type="match status" value="1"/>
</dbReference>
<dbReference type="Proteomes" id="UP000199095">
    <property type="component" value="Unassembled WGS sequence"/>
</dbReference>
<dbReference type="CDD" id="cd02185">
    <property type="entry name" value="AroH"/>
    <property type="match status" value="1"/>
</dbReference>
<dbReference type="SUPFAM" id="SSF55298">
    <property type="entry name" value="YjgF-like"/>
    <property type="match status" value="1"/>
</dbReference>
<evidence type="ECO:0000256" key="1">
    <source>
        <dbReference type="NCBIfam" id="TIGR01796"/>
    </source>
</evidence>
<dbReference type="GO" id="GO:0046417">
    <property type="term" value="P:chorismate metabolic process"/>
    <property type="evidence" value="ECO:0007669"/>
    <property type="project" value="TreeGrafter"/>
</dbReference>
<dbReference type="PANTHER" id="PTHR21164:SF0">
    <property type="entry name" value="CHORISMATE MUTASE AROH"/>
    <property type="match status" value="1"/>
</dbReference>
<dbReference type="GO" id="GO:0008652">
    <property type="term" value="P:amino acid biosynthetic process"/>
    <property type="evidence" value="ECO:0007669"/>
    <property type="project" value="UniProtKB-UniRule"/>
</dbReference>
<dbReference type="NCBIfam" id="TIGR01796">
    <property type="entry name" value="CM_mono_aroH"/>
    <property type="match status" value="1"/>
</dbReference>
<keyword evidence="2 3" id="KW-0028">Amino-acid biosynthesis</keyword>
<dbReference type="STRING" id="237682.SAMN05421676_11096"/>
<gene>
    <name evidence="4" type="ORF">SAMN05421676_11096</name>
</gene>
<proteinExistence type="predicted"/>
<dbReference type="GO" id="GO:0009073">
    <property type="term" value="P:aromatic amino acid family biosynthetic process"/>
    <property type="evidence" value="ECO:0007669"/>
    <property type="project" value="UniProtKB-UniRule"/>
</dbReference>
<evidence type="ECO:0000256" key="2">
    <source>
        <dbReference type="PIRSR" id="PIRSR005965-1"/>
    </source>
</evidence>
<evidence type="ECO:0000313" key="4">
    <source>
        <dbReference type="EMBL" id="SET90272.1"/>
    </source>
</evidence>
<evidence type="ECO:0000313" key="5">
    <source>
        <dbReference type="Proteomes" id="UP000199095"/>
    </source>
</evidence>
<dbReference type="PROSITE" id="PS51167">
    <property type="entry name" value="CHORISMATE_MUT_1"/>
    <property type="match status" value="1"/>
</dbReference>
<feature type="binding site" evidence="2">
    <location>
        <position position="6"/>
    </location>
    <ligand>
        <name>prephenate</name>
        <dbReference type="ChEBI" id="CHEBI:29934"/>
    </ligand>
</feature>
<feature type="binding site" evidence="2">
    <location>
        <position position="89"/>
    </location>
    <ligand>
        <name>prephenate</name>
        <dbReference type="ChEBI" id="CHEBI:29934"/>
    </ligand>
</feature>
<keyword evidence="2 3" id="KW-0057">Aromatic amino acid biosynthesis</keyword>
<comment type="catalytic activity">
    <reaction evidence="3">
        <text>chorismate = prephenate</text>
        <dbReference type="Rhea" id="RHEA:13897"/>
        <dbReference type="ChEBI" id="CHEBI:29748"/>
        <dbReference type="ChEBI" id="CHEBI:29934"/>
        <dbReference type="EC" id="5.4.99.5"/>
    </reaction>
</comment>
<reference evidence="5" key="1">
    <citation type="submission" date="2016-10" db="EMBL/GenBank/DDBJ databases">
        <authorList>
            <person name="Varghese N."/>
            <person name="Submissions S."/>
        </authorList>
    </citation>
    <scope>NUCLEOTIDE SEQUENCE [LARGE SCALE GENOMIC DNA]</scope>
    <source>
        <strain evidence="5">CGMCC 1.3566</strain>
    </source>
</reference>
<dbReference type="EC" id="5.4.99.5" evidence="1 3"/>
<dbReference type="UniPathway" id="UPA00120">
    <property type="reaction ID" value="UER00203"/>
</dbReference>
<name>A0A1I0I1C7_9BACI</name>
<evidence type="ECO:0000256" key="3">
    <source>
        <dbReference type="PROSITE-ProRule" id="PRU00514"/>
    </source>
</evidence>
<dbReference type="EMBL" id="FOHJ01000010">
    <property type="protein sequence ID" value="SET90272.1"/>
    <property type="molecule type" value="Genomic_DNA"/>
</dbReference>
<feature type="binding site" evidence="2">
    <location>
        <position position="107"/>
    </location>
    <ligand>
        <name>prephenate</name>
        <dbReference type="ChEBI" id="CHEBI:29934"/>
    </ligand>
</feature>
<dbReference type="PANTHER" id="PTHR21164">
    <property type="entry name" value="CHORISMATE MUTASE"/>
    <property type="match status" value="1"/>
</dbReference>
<dbReference type="AlphaFoldDB" id="A0A1I0I1C7"/>
<accession>A0A1I0I1C7</accession>